<dbReference type="InterPro" id="IPR028630">
    <property type="entry name" value="Sigma70_RpoD"/>
</dbReference>
<sequence>MATKVKENEDAEVERDGASDGPLLDLSDDAVKKMIKAAKKRGYVTMDELNAVLPSEEVTSEQIEDTMSMLSDMGINVIEDEEAEEAGASGGGDDDDSGGDEESEGGELAPSSGTALATAKKKEPTDRTDDPVRMYLREMGSVELLSREGEIAIAKRIEAGRETMIAGLCESPLTFQAIIIWRDELNEGTTLLREIIDLETTYSGPEAKAAPQFQSPEKIEADRKAAEEKEKTRRARSGDDDITDVGGEGLPPEEEEEDEDESNLSLAAMEAELRPQVMETLDTIAETYKKLRKLQDQQVEQRLSASGTLSSAQERRYKELKDELIKAVKSLSLNQNRIDALVEQLYDINKRLVSNEGRLLRLAESYGVKRDSFLEQYQGAELDPNWMKSIGNLAARGWKEFARGENTTIRDIRQEIQNLATETGISISEFRRIVHMVQKGEREARIAKKEMVEANLRLVISIAKKYTNRGLQFLDLIQEGNIGLMKAVDKFEYRRGYKFSTYATWWIRQAITRSIADQARTIRIPVHMIETINKIVRTSRQMLHEIGREPTPEELAEKLAMPLEKVRKVLKIAKEPISLETPVGDEEDSHLGDFIEDKNALLPIDAAIQANLRETTTRVLASLTPREERVLRMRFGIGMNTDHTLEEVGQQFSVTRERIRQIEAKALRKLKHPSRSRKLRSFLDS</sequence>
<feature type="compositionally biased region" description="Basic and acidic residues" evidence="7">
    <location>
        <begin position="217"/>
        <end position="239"/>
    </location>
</feature>
<keyword evidence="1 6" id="KW-0963">Cytoplasm</keyword>
<dbReference type="Proteomes" id="UP000540909">
    <property type="component" value="Unassembled WGS sequence"/>
</dbReference>
<keyword evidence="4 6" id="KW-0238">DNA-binding</keyword>
<feature type="region of interest" description="Sigma-70 factor domain-2" evidence="6">
    <location>
        <begin position="451"/>
        <end position="521"/>
    </location>
</feature>
<comment type="subunit">
    <text evidence="6">Interacts transiently with the RNA polymerase catalytic core.</text>
</comment>
<evidence type="ECO:0000256" key="7">
    <source>
        <dbReference type="SAM" id="MobiDB-lite"/>
    </source>
</evidence>
<feature type="compositionally biased region" description="Acidic residues" evidence="7">
    <location>
        <begin position="251"/>
        <end position="262"/>
    </location>
</feature>
<comment type="caution">
    <text evidence="10">The sequence shown here is derived from an EMBL/GenBank/DDBJ whole genome shotgun (WGS) entry which is preliminary data.</text>
</comment>
<dbReference type="InterPro" id="IPR013325">
    <property type="entry name" value="RNA_pol_sigma_r2"/>
</dbReference>
<dbReference type="CDD" id="cd06171">
    <property type="entry name" value="Sigma70_r4"/>
    <property type="match status" value="1"/>
</dbReference>
<dbReference type="EMBL" id="JACIFY010000006">
    <property type="protein sequence ID" value="MBB4235488.1"/>
    <property type="molecule type" value="Genomic_DNA"/>
</dbReference>
<dbReference type="Pfam" id="PF04539">
    <property type="entry name" value="Sigma70_r3"/>
    <property type="match status" value="1"/>
</dbReference>
<feature type="region of interest" description="Disordered" evidence="7">
    <location>
        <begin position="83"/>
        <end position="132"/>
    </location>
</feature>
<evidence type="ECO:0000256" key="1">
    <source>
        <dbReference type="ARBA" id="ARBA00022490"/>
    </source>
</evidence>
<comment type="similarity">
    <text evidence="6">Belongs to the sigma-70 factor family. RpoD/SigA subfamily.</text>
</comment>
<dbReference type="PRINTS" id="PR00046">
    <property type="entry name" value="SIGMA70FCT"/>
</dbReference>
<dbReference type="Pfam" id="PF04542">
    <property type="entry name" value="Sigma70_r2"/>
    <property type="match status" value="1"/>
</dbReference>
<dbReference type="PANTHER" id="PTHR30603:SF60">
    <property type="entry name" value="RNA POLYMERASE SIGMA FACTOR RPOD"/>
    <property type="match status" value="1"/>
</dbReference>
<dbReference type="PROSITE" id="PS00716">
    <property type="entry name" value="SIGMA70_2"/>
    <property type="match status" value="1"/>
</dbReference>
<organism evidence="10 11">
    <name type="scientific">Rhizobium esperanzae</name>
    <dbReference type="NCBI Taxonomy" id="1967781"/>
    <lineage>
        <taxon>Bacteria</taxon>
        <taxon>Pseudomonadati</taxon>
        <taxon>Pseudomonadota</taxon>
        <taxon>Alphaproteobacteria</taxon>
        <taxon>Hyphomicrobiales</taxon>
        <taxon>Rhizobiaceae</taxon>
        <taxon>Rhizobium/Agrobacterium group</taxon>
        <taxon>Rhizobium</taxon>
    </lineage>
</organism>
<dbReference type="Pfam" id="PF00140">
    <property type="entry name" value="Sigma70_r1_2"/>
    <property type="match status" value="1"/>
</dbReference>
<dbReference type="InterPro" id="IPR007127">
    <property type="entry name" value="RNA_pol_sigma_70_r1_1"/>
</dbReference>
<dbReference type="FunFam" id="1.10.10.10:FF:000002">
    <property type="entry name" value="RNA polymerase sigma factor SigA"/>
    <property type="match status" value="1"/>
</dbReference>
<dbReference type="GO" id="GO:0016987">
    <property type="term" value="F:sigma factor activity"/>
    <property type="evidence" value="ECO:0007669"/>
    <property type="project" value="UniProtKB-UniRule"/>
</dbReference>
<dbReference type="InterPro" id="IPR009042">
    <property type="entry name" value="RNA_pol_sigma70_r1_2"/>
</dbReference>
<dbReference type="Pfam" id="PF04545">
    <property type="entry name" value="Sigma70_r4"/>
    <property type="match status" value="1"/>
</dbReference>
<feature type="region of interest" description="Sigma-70 factor domain-3" evidence="6">
    <location>
        <begin position="530"/>
        <end position="606"/>
    </location>
</feature>
<dbReference type="FunFam" id="1.10.10.10:FF:000004">
    <property type="entry name" value="RNA polymerase sigma factor SigA"/>
    <property type="match status" value="1"/>
</dbReference>
<evidence type="ECO:0000256" key="3">
    <source>
        <dbReference type="ARBA" id="ARBA00023082"/>
    </source>
</evidence>
<keyword evidence="3 6" id="KW-0731">Sigma factor</keyword>
<dbReference type="RefSeq" id="WP_184469294.1">
    <property type="nucleotide sequence ID" value="NZ_JACIFY010000006.1"/>
</dbReference>
<dbReference type="NCBIfam" id="TIGR02937">
    <property type="entry name" value="sigma70-ECF"/>
    <property type="match status" value="1"/>
</dbReference>
<dbReference type="GO" id="GO:0003677">
    <property type="term" value="F:DNA binding"/>
    <property type="evidence" value="ECO:0007669"/>
    <property type="project" value="UniProtKB-UniRule"/>
</dbReference>
<reference evidence="10 11" key="1">
    <citation type="submission" date="2020-08" db="EMBL/GenBank/DDBJ databases">
        <title>Genomic Encyclopedia of Type Strains, Phase IV (KMG-V): Genome sequencing to study the core and pangenomes of soil and plant-associated prokaryotes.</title>
        <authorList>
            <person name="Whitman W."/>
        </authorList>
    </citation>
    <scope>NUCLEOTIDE SEQUENCE [LARGE SCALE GENOMIC DNA]</scope>
    <source>
        <strain evidence="10 11">SEMIA 4089</strain>
    </source>
</reference>
<evidence type="ECO:0000256" key="5">
    <source>
        <dbReference type="ARBA" id="ARBA00023163"/>
    </source>
</evidence>
<comment type="subcellular location">
    <subcellularLocation>
        <location evidence="6">Cytoplasm</location>
    </subcellularLocation>
</comment>
<dbReference type="InterPro" id="IPR007631">
    <property type="entry name" value="RNA_pol_sigma_70_non-ess"/>
</dbReference>
<feature type="region of interest" description="Sigma-70 factor domain-4" evidence="6">
    <location>
        <begin position="619"/>
        <end position="672"/>
    </location>
</feature>
<dbReference type="InterPro" id="IPR014284">
    <property type="entry name" value="RNA_pol_sigma-70_dom"/>
</dbReference>
<dbReference type="GO" id="GO:0005737">
    <property type="term" value="C:cytoplasm"/>
    <property type="evidence" value="ECO:0007669"/>
    <property type="project" value="UniProtKB-SubCell"/>
</dbReference>
<feature type="region of interest" description="Disordered" evidence="7">
    <location>
        <begin position="206"/>
        <end position="263"/>
    </location>
</feature>
<comment type="function">
    <text evidence="6">Sigma factors are initiation factors that promote the attachment of RNA polymerase to specific initiation sites and are then released. This sigma factor is the primary sigma factor during exponential growth.</text>
</comment>
<evidence type="ECO:0000313" key="11">
    <source>
        <dbReference type="Proteomes" id="UP000540909"/>
    </source>
</evidence>
<keyword evidence="5 6" id="KW-0804">Transcription</keyword>
<dbReference type="InterPro" id="IPR007630">
    <property type="entry name" value="RNA_pol_sigma70_r4"/>
</dbReference>
<dbReference type="InterPro" id="IPR012760">
    <property type="entry name" value="RNA_pol_sigma_RpoD_C"/>
</dbReference>
<dbReference type="AlphaFoldDB" id="A0A7W6R283"/>
<protein>
    <recommendedName>
        <fullName evidence="6">RNA polymerase sigma factor RpoD</fullName>
    </recommendedName>
    <alternativeName>
        <fullName evidence="6">Sigma-70</fullName>
    </alternativeName>
</protein>
<evidence type="ECO:0000256" key="2">
    <source>
        <dbReference type="ARBA" id="ARBA00023015"/>
    </source>
</evidence>
<dbReference type="InterPro" id="IPR007627">
    <property type="entry name" value="RNA_pol_sigma70_r2"/>
</dbReference>
<dbReference type="InterPro" id="IPR007624">
    <property type="entry name" value="RNA_pol_sigma70_r3"/>
</dbReference>
<evidence type="ECO:0000256" key="6">
    <source>
        <dbReference type="HAMAP-Rule" id="MF_00963"/>
    </source>
</evidence>
<dbReference type="InterPro" id="IPR036388">
    <property type="entry name" value="WH-like_DNA-bd_sf"/>
</dbReference>
<evidence type="ECO:0000259" key="8">
    <source>
        <dbReference type="PROSITE" id="PS00715"/>
    </source>
</evidence>
<dbReference type="Pfam" id="PF04546">
    <property type="entry name" value="Sigma70_ner"/>
    <property type="match status" value="1"/>
</dbReference>
<feature type="DNA-binding region" description="H-T-H motif" evidence="6">
    <location>
        <begin position="645"/>
        <end position="664"/>
    </location>
</feature>
<accession>A0A7W6R283</accession>
<dbReference type="InterPro" id="IPR000943">
    <property type="entry name" value="RNA_pol_sigma70"/>
</dbReference>
<dbReference type="GO" id="GO:0006352">
    <property type="term" value="P:DNA-templated transcription initiation"/>
    <property type="evidence" value="ECO:0007669"/>
    <property type="project" value="UniProtKB-UniRule"/>
</dbReference>
<dbReference type="NCBIfam" id="NF004208">
    <property type="entry name" value="PRK05658.1"/>
    <property type="match status" value="1"/>
</dbReference>
<evidence type="ECO:0000313" key="10">
    <source>
        <dbReference type="EMBL" id="MBB4235488.1"/>
    </source>
</evidence>
<feature type="domain" description="RNA polymerase sigma-70" evidence="9">
    <location>
        <begin position="644"/>
        <end position="670"/>
    </location>
</feature>
<dbReference type="Gene3D" id="1.10.220.120">
    <property type="entry name" value="Sigma-70 factor, region 1.1"/>
    <property type="match status" value="1"/>
</dbReference>
<evidence type="ECO:0000259" key="9">
    <source>
        <dbReference type="PROSITE" id="PS00716"/>
    </source>
</evidence>
<feature type="short sequence motif" description="Interaction with polymerase core subunit RpoC" evidence="6">
    <location>
        <begin position="475"/>
        <end position="478"/>
    </location>
</feature>
<feature type="domain" description="RNA polymerase sigma-70" evidence="8">
    <location>
        <begin position="475"/>
        <end position="488"/>
    </location>
</feature>
<dbReference type="SUPFAM" id="SSF88659">
    <property type="entry name" value="Sigma3 and sigma4 domains of RNA polymerase sigma factors"/>
    <property type="match status" value="2"/>
</dbReference>
<dbReference type="PANTHER" id="PTHR30603">
    <property type="entry name" value="RNA POLYMERASE SIGMA FACTOR RPO"/>
    <property type="match status" value="1"/>
</dbReference>
<dbReference type="PROSITE" id="PS00715">
    <property type="entry name" value="SIGMA70_1"/>
    <property type="match status" value="1"/>
</dbReference>
<dbReference type="InterPro" id="IPR013324">
    <property type="entry name" value="RNA_pol_sigma_r3/r4-like"/>
</dbReference>
<dbReference type="FunFam" id="1.10.601.10:FF:000001">
    <property type="entry name" value="RNA polymerase sigma factor SigA"/>
    <property type="match status" value="1"/>
</dbReference>
<name>A0A7W6R283_9HYPH</name>
<dbReference type="SUPFAM" id="SSF88946">
    <property type="entry name" value="Sigma2 domain of RNA polymerase sigma factors"/>
    <property type="match status" value="1"/>
</dbReference>
<gene>
    <name evidence="6" type="primary">rpoD</name>
    <name evidence="10" type="ORF">GGD57_002056</name>
</gene>
<feature type="compositionally biased region" description="Basic and acidic residues" evidence="7">
    <location>
        <begin position="1"/>
        <end position="18"/>
    </location>
</feature>
<evidence type="ECO:0000256" key="4">
    <source>
        <dbReference type="ARBA" id="ARBA00023125"/>
    </source>
</evidence>
<dbReference type="Gene3D" id="1.10.10.10">
    <property type="entry name" value="Winged helix-like DNA-binding domain superfamily/Winged helix DNA-binding domain"/>
    <property type="match status" value="2"/>
</dbReference>
<dbReference type="Pfam" id="PF03979">
    <property type="entry name" value="Sigma70_r1_1"/>
    <property type="match status" value="1"/>
</dbReference>
<proteinExistence type="inferred from homology"/>
<dbReference type="InterPro" id="IPR042189">
    <property type="entry name" value="RNA_pol_sigma_70_r1_1_sf"/>
</dbReference>
<feature type="compositionally biased region" description="Acidic residues" evidence="7">
    <location>
        <begin position="92"/>
        <end position="105"/>
    </location>
</feature>
<dbReference type="NCBIfam" id="TIGR02393">
    <property type="entry name" value="RpoD_Cterm"/>
    <property type="match status" value="1"/>
</dbReference>
<dbReference type="InterPro" id="IPR050239">
    <property type="entry name" value="Sigma-70_RNA_pol_init_factors"/>
</dbReference>
<dbReference type="HAMAP" id="MF_00963">
    <property type="entry name" value="Sigma70_RpoD_SigA"/>
    <property type="match status" value="1"/>
</dbReference>
<feature type="region of interest" description="Disordered" evidence="7">
    <location>
        <begin position="1"/>
        <end position="26"/>
    </location>
</feature>
<dbReference type="Gene3D" id="1.10.601.10">
    <property type="entry name" value="RNA Polymerase Primary Sigma Factor"/>
    <property type="match status" value="1"/>
</dbReference>
<keyword evidence="2 6" id="KW-0805">Transcription regulation</keyword>
<feature type="compositionally biased region" description="Basic and acidic residues" evidence="7">
    <location>
        <begin position="120"/>
        <end position="132"/>
    </location>
</feature>